<feature type="compositionally biased region" description="Low complexity" evidence="2">
    <location>
        <begin position="1124"/>
        <end position="1133"/>
    </location>
</feature>
<feature type="region of interest" description="Disordered" evidence="2">
    <location>
        <begin position="489"/>
        <end position="530"/>
    </location>
</feature>
<dbReference type="OrthoDB" id="2149224at2759"/>
<accession>A0A165FVA1</accession>
<dbReference type="GO" id="GO:0000226">
    <property type="term" value="P:microtubule cytoskeleton organization"/>
    <property type="evidence" value="ECO:0007669"/>
    <property type="project" value="TreeGrafter"/>
</dbReference>
<evidence type="ECO:0000256" key="2">
    <source>
        <dbReference type="SAM" id="MobiDB-lite"/>
    </source>
</evidence>
<feature type="compositionally biased region" description="Polar residues" evidence="2">
    <location>
        <begin position="916"/>
        <end position="934"/>
    </location>
</feature>
<dbReference type="Pfam" id="PF12814">
    <property type="entry name" value="Mcp5_PH"/>
    <property type="match status" value="1"/>
</dbReference>
<feature type="region of interest" description="Disordered" evidence="2">
    <location>
        <begin position="687"/>
        <end position="721"/>
    </location>
</feature>
<gene>
    <name evidence="4" type="ORF">L228DRAFT_249236</name>
</gene>
<dbReference type="GO" id="GO:0032065">
    <property type="term" value="P:maintenance of protein location in cell cortex"/>
    <property type="evidence" value="ECO:0007669"/>
    <property type="project" value="InterPro"/>
</dbReference>
<feature type="compositionally biased region" description="Polar residues" evidence="2">
    <location>
        <begin position="742"/>
        <end position="754"/>
    </location>
</feature>
<dbReference type="GO" id="GO:0005938">
    <property type="term" value="C:cell cortex"/>
    <property type="evidence" value="ECO:0007669"/>
    <property type="project" value="InterPro"/>
</dbReference>
<feature type="coiled-coil region" evidence="1">
    <location>
        <begin position="145"/>
        <end position="186"/>
    </location>
</feature>
<feature type="compositionally biased region" description="Polar residues" evidence="2">
    <location>
        <begin position="259"/>
        <end position="273"/>
    </location>
</feature>
<feature type="region of interest" description="Disordered" evidence="2">
    <location>
        <begin position="734"/>
        <end position="845"/>
    </location>
</feature>
<feature type="region of interest" description="Disordered" evidence="2">
    <location>
        <begin position="1"/>
        <end position="48"/>
    </location>
</feature>
<reference evidence="4 5" key="1">
    <citation type="journal article" date="2016" name="Fungal Biol.">
        <title>The genome of Xylona heveae provides a window into fungal endophytism.</title>
        <authorList>
            <person name="Gazis R."/>
            <person name="Kuo A."/>
            <person name="Riley R."/>
            <person name="LaButti K."/>
            <person name="Lipzen A."/>
            <person name="Lin J."/>
            <person name="Amirebrahimi M."/>
            <person name="Hesse C.N."/>
            <person name="Spatafora J.W."/>
            <person name="Henrissat B."/>
            <person name="Hainaut M."/>
            <person name="Grigoriev I.V."/>
            <person name="Hibbett D.S."/>
        </authorList>
    </citation>
    <scope>NUCLEOTIDE SEQUENCE [LARGE SCALE GENOMIC DNA]</scope>
    <source>
        <strain evidence="4 5">TC161</strain>
    </source>
</reference>
<keyword evidence="5" id="KW-1185">Reference proteome</keyword>
<dbReference type="STRING" id="1328760.A0A165FVA1"/>
<sequence length="1313" mass="143608">MDNEKTARHLASDLQNEEGLEKESDQTPRRSSIVRTPSPEFRSSRRLSSNRAIVASPIEAKDDRISILDPRRFTPTLHASLVAEILSLRRDNESKNDFIYNLETTLQQSKIENDTMSGNLAHNAQEKRSLLRQLQLLEGGTSSAMETLVKERDEANDSITEIKKRLDTYQKKIKHQEEDANRTQKLWEKDKDRWDAQRRLLEQRVHIAEGRLKAVVEEIDSQQLHDQSPYLGDEHDADGHSTKMNRAIDQARNRESIRSLESANERPTSSASSKLGDKVYTNRFSLATALYANEGSQLSGLSLADELNFSGDEEEATGDLMPSPTKSLRDSRQWYTQDESAMRALALSKEPMSPTRPAFDTGHDAPPTPPAEGERSRGSHTNYRDASVQVSPPPSPPLPASESFGVQVSDGDGPIHNHLDGISGQETANDSAKYAPASMASVASQTTESSQVAMTSSQTQTIQWEELLLERIEDAKSQVESVAIQTEETETLAKTDQQKPPPTPISIPSIAVHPPLSSPTSPKESILPPQYKSFGCQAENAPISSSYTSSYAQTDIIRVLDGRIKLPPHLLPSAISSIPPTPRSEERNSRSSFTPVPGHAPADTVKKSLKHLSSSTLTSSPPPLPRYRHDIYPGNNDSGPLDNDNLHGPKLPFRSSSLFAGFDPPSSDEVFDFSDIESSDDEFATALSPPMHYSRANRPSLNVLKKGTGSHNEKGSPDTLPSFIKADISAVHRGPLDEKSHNSGATDSLQNSGLTARPKIPRRSRIASSRMFLRSPKDARAEGSTRSGDNVGLQSAKEHAPPIPVPVRSSSRKTSSLSDRSSPTPRHDHHFLASLQNNDGETTGLTRNNLRKMRLVAAIQETEQEKQPFGLSAPAFSSPSAASDSLDLPPLPNDEVTYPGKASKGTHRPLHRRQPSNHTLTTAQSSVPSSNQQTGVVDAIAQTMVGEWMWKYVRRRKSFGVADTSSAGADGRGGDAHNGVRHKRWVWLAPYERSVMWSSKQPVSGAALMGKSGRKLVIQSVLDVKDDSPAPKDAGTDHLFNRSILILTPARALKFTAVSKERHYVWLTALSFLSHASQTGNEIARIPPPPIPKQEIPVPQKPPAATLRRNPIRDSIRIAKSKARPALPAAARNRAPHPMPIQESEAETTTAVNEPSLDAASPPAVPRVSKHGRKRSTTGPRLPPPPSAPFRSFSYNPSITSAQSIRTTTSSSEVQRAPSFATSGPSLYGEKVSEGGDVAGRNFFEAIGTVRMEAFVESTTGEPPRGGGTQDDMVSASFRRGHLRRTREGLGYADFQLPDLHRDSGLPDPFQEF</sequence>
<evidence type="ECO:0000256" key="1">
    <source>
        <dbReference type="SAM" id="Coils"/>
    </source>
</evidence>
<dbReference type="Proteomes" id="UP000076632">
    <property type="component" value="Unassembled WGS sequence"/>
</dbReference>
<evidence type="ECO:0000313" key="5">
    <source>
        <dbReference type="Proteomes" id="UP000076632"/>
    </source>
</evidence>
<feature type="region of interest" description="Disordered" evidence="2">
    <location>
        <begin position="350"/>
        <end position="430"/>
    </location>
</feature>
<feature type="compositionally biased region" description="Basic and acidic residues" evidence="2">
    <location>
        <begin position="1"/>
        <end position="11"/>
    </location>
</feature>
<feature type="region of interest" description="Disordered" evidence="2">
    <location>
        <begin position="864"/>
        <end position="934"/>
    </location>
</feature>
<dbReference type="GO" id="GO:0005543">
    <property type="term" value="F:phospholipid binding"/>
    <property type="evidence" value="ECO:0007669"/>
    <property type="project" value="InterPro"/>
</dbReference>
<feature type="region of interest" description="Disordered" evidence="2">
    <location>
        <begin position="312"/>
        <end position="331"/>
    </location>
</feature>
<dbReference type="InterPro" id="IPR024774">
    <property type="entry name" value="PH_dom-Mcp5-type"/>
</dbReference>
<organism evidence="4 5">
    <name type="scientific">Xylona heveae (strain CBS 132557 / TC161)</name>
    <dbReference type="NCBI Taxonomy" id="1328760"/>
    <lineage>
        <taxon>Eukaryota</taxon>
        <taxon>Fungi</taxon>
        <taxon>Dikarya</taxon>
        <taxon>Ascomycota</taxon>
        <taxon>Pezizomycotina</taxon>
        <taxon>Xylonomycetes</taxon>
        <taxon>Xylonales</taxon>
        <taxon>Xylonaceae</taxon>
        <taxon>Xylona</taxon>
    </lineage>
</organism>
<name>A0A165FVA1_XYLHT</name>
<feature type="domain" description="Pleckstrin homology" evidence="3">
    <location>
        <begin position="936"/>
        <end position="1075"/>
    </location>
</feature>
<feature type="compositionally biased region" description="Polar residues" evidence="2">
    <location>
        <begin position="834"/>
        <end position="845"/>
    </location>
</feature>
<evidence type="ECO:0000313" key="4">
    <source>
        <dbReference type="EMBL" id="KZF21422.1"/>
    </source>
</evidence>
<dbReference type="GO" id="GO:0005739">
    <property type="term" value="C:mitochondrion"/>
    <property type="evidence" value="ECO:0007669"/>
    <property type="project" value="TreeGrafter"/>
</dbReference>
<dbReference type="PANTHER" id="PTHR28190:SF2">
    <property type="entry name" value="MIGRATION PROTEIN, PUTATIVE (AFU_ORTHOLOGUE AFUA_2G07730)-RELATED"/>
    <property type="match status" value="1"/>
</dbReference>
<dbReference type="InParanoid" id="A0A165FVA1"/>
<dbReference type="RefSeq" id="XP_018186977.1">
    <property type="nucleotide sequence ID" value="XM_018333052.1"/>
</dbReference>
<dbReference type="GeneID" id="28898189"/>
<protein>
    <recommendedName>
        <fullName evidence="3">Pleckstrin homology domain-containing protein</fullName>
    </recommendedName>
</protein>
<feature type="region of interest" description="Disordered" evidence="2">
    <location>
        <begin position="1114"/>
        <end position="1225"/>
    </location>
</feature>
<feature type="compositionally biased region" description="Polar residues" evidence="2">
    <location>
        <begin position="1195"/>
        <end position="1225"/>
    </location>
</feature>
<feature type="compositionally biased region" description="Low complexity" evidence="2">
    <location>
        <begin position="806"/>
        <end position="824"/>
    </location>
</feature>
<dbReference type="EMBL" id="KV407461">
    <property type="protein sequence ID" value="KZF21422.1"/>
    <property type="molecule type" value="Genomic_DNA"/>
</dbReference>
<feature type="region of interest" description="Disordered" evidence="2">
    <location>
        <begin position="251"/>
        <end position="275"/>
    </location>
</feature>
<dbReference type="GO" id="GO:0015631">
    <property type="term" value="F:tubulin binding"/>
    <property type="evidence" value="ECO:0007669"/>
    <property type="project" value="TreeGrafter"/>
</dbReference>
<dbReference type="PANTHER" id="PTHR28190">
    <property type="entry name" value="NUCLEAR MIGRATION PROTEIN NUM1"/>
    <property type="match status" value="1"/>
</dbReference>
<dbReference type="InterPro" id="IPR053005">
    <property type="entry name" value="Nuclear_Pos-Cytoskel_Interact"/>
</dbReference>
<feature type="region of interest" description="Disordered" evidence="2">
    <location>
        <begin position="570"/>
        <end position="649"/>
    </location>
</feature>
<feature type="compositionally biased region" description="Basic residues" evidence="2">
    <location>
        <begin position="904"/>
        <end position="915"/>
    </location>
</feature>
<feature type="compositionally biased region" description="Low complexity" evidence="2">
    <location>
        <begin position="868"/>
        <end position="888"/>
    </location>
</feature>
<proteinExistence type="predicted"/>
<evidence type="ECO:0000259" key="3">
    <source>
        <dbReference type="Pfam" id="PF12814"/>
    </source>
</evidence>
<dbReference type="OMA" id="EWMYKYV"/>
<keyword evidence="1" id="KW-0175">Coiled coil</keyword>
<feature type="compositionally biased region" description="Basic and acidic residues" evidence="2">
    <location>
        <begin position="19"/>
        <end position="28"/>
    </location>
</feature>